<dbReference type="RefSeq" id="WP_149075464.1">
    <property type="nucleotide sequence ID" value="NZ_CP043329.1"/>
</dbReference>
<gene>
    <name evidence="1" type="ORF">FYC62_14595</name>
</gene>
<evidence type="ECO:0000313" key="2">
    <source>
        <dbReference type="Proteomes" id="UP000323653"/>
    </source>
</evidence>
<dbReference type="KEGG" id="pej:FYC62_14595"/>
<proteinExistence type="predicted"/>
<dbReference type="AlphaFoldDB" id="A0A5C0VN68"/>
<dbReference type="EMBL" id="CP043329">
    <property type="protein sequence ID" value="QEK52750.1"/>
    <property type="molecule type" value="Genomic_DNA"/>
</dbReference>
<evidence type="ECO:0000313" key="1">
    <source>
        <dbReference type="EMBL" id="QEK52750.1"/>
    </source>
</evidence>
<dbReference type="PROSITE" id="PS51257">
    <property type="entry name" value="PROKAR_LIPOPROTEIN"/>
    <property type="match status" value="1"/>
</dbReference>
<organism evidence="1 2">
    <name type="scientific">Pedobacter aquae</name>
    <dbReference type="NCBI Taxonomy" id="2605747"/>
    <lineage>
        <taxon>Bacteria</taxon>
        <taxon>Pseudomonadati</taxon>
        <taxon>Bacteroidota</taxon>
        <taxon>Sphingobacteriia</taxon>
        <taxon>Sphingobacteriales</taxon>
        <taxon>Sphingobacteriaceae</taxon>
        <taxon>Pedobacter</taxon>
    </lineage>
</organism>
<reference evidence="1 2" key="1">
    <citation type="submission" date="2019-08" db="EMBL/GenBank/DDBJ databases">
        <title>Pedobacter sp. nov., isolated from Han river, South Korea.</title>
        <authorList>
            <person name="Lee D.-H."/>
            <person name="Kim Y.-S."/>
            <person name="Hwang E.-M."/>
            <person name="Le Tran T.C."/>
            <person name="Cha C.-J."/>
        </authorList>
    </citation>
    <scope>NUCLEOTIDE SEQUENCE [LARGE SCALE GENOMIC DNA]</scope>
    <source>
        <strain evidence="1 2">CJ43</strain>
    </source>
</reference>
<accession>A0A5C0VN68</accession>
<name>A0A5C0VN68_9SPHI</name>
<sequence length="132" mass="14532">MKNLIAYFAVFYTIILSSCEKSDNLKDNCYQAKVLNKSTGCGGVIQVMKGSPSLPNSKWIGDEGIKYQNSYAVRSLPSDYTVGKIIYLKVNDVIKTPDDQILPTICGPLPEYSLDIDLVDANCVIIEDSEAL</sequence>
<keyword evidence="2" id="KW-1185">Reference proteome</keyword>
<protein>
    <submittedName>
        <fullName evidence="1">Uncharacterized protein</fullName>
    </submittedName>
</protein>
<dbReference type="Proteomes" id="UP000323653">
    <property type="component" value="Chromosome"/>
</dbReference>